<comment type="caution">
    <text evidence="1">The sequence shown here is derived from an EMBL/GenBank/DDBJ whole genome shotgun (WGS) entry which is preliminary data.</text>
</comment>
<accession>A0AAD8AGQ5</accession>
<evidence type="ECO:0000313" key="1">
    <source>
        <dbReference type="EMBL" id="KAJ9598717.1"/>
    </source>
</evidence>
<name>A0AAD8AGQ5_DIPPU</name>
<reference evidence="1" key="1">
    <citation type="journal article" date="2023" name="IScience">
        <title>Live-bearing cockroach genome reveals convergent evolutionary mechanisms linked to viviparity in insects and beyond.</title>
        <authorList>
            <person name="Fouks B."/>
            <person name="Harrison M.C."/>
            <person name="Mikhailova A.A."/>
            <person name="Marchal E."/>
            <person name="English S."/>
            <person name="Carruthers M."/>
            <person name="Jennings E.C."/>
            <person name="Chiamaka E.L."/>
            <person name="Frigard R.A."/>
            <person name="Pippel M."/>
            <person name="Attardo G.M."/>
            <person name="Benoit J.B."/>
            <person name="Bornberg-Bauer E."/>
            <person name="Tobe S.S."/>
        </authorList>
    </citation>
    <scope>NUCLEOTIDE SEQUENCE</scope>
    <source>
        <strain evidence="1">Stay&amp;Tobe</strain>
    </source>
</reference>
<dbReference type="InterPro" id="IPR014752">
    <property type="entry name" value="Arrestin-like_C"/>
</dbReference>
<dbReference type="Gene3D" id="2.60.40.640">
    <property type="match status" value="1"/>
</dbReference>
<gene>
    <name evidence="1" type="ORF">L9F63_010603</name>
</gene>
<dbReference type="AlphaFoldDB" id="A0AAD8AGQ5"/>
<keyword evidence="2" id="KW-1185">Reference proteome</keyword>
<feature type="non-terminal residue" evidence="1">
    <location>
        <position position="1"/>
    </location>
</feature>
<protein>
    <submittedName>
        <fullName evidence="1">Uncharacterized protein</fullName>
    </submittedName>
</protein>
<organism evidence="1 2">
    <name type="scientific">Diploptera punctata</name>
    <name type="common">Pacific beetle cockroach</name>
    <dbReference type="NCBI Taxonomy" id="6984"/>
    <lineage>
        <taxon>Eukaryota</taxon>
        <taxon>Metazoa</taxon>
        <taxon>Ecdysozoa</taxon>
        <taxon>Arthropoda</taxon>
        <taxon>Hexapoda</taxon>
        <taxon>Insecta</taxon>
        <taxon>Pterygota</taxon>
        <taxon>Neoptera</taxon>
        <taxon>Polyneoptera</taxon>
        <taxon>Dictyoptera</taxon>
        <taxon>Blattodea</taxon>
        <taxon>Blaberoidea</taxon>
        <taxon>Blaberidae</taxon>
        <taxon>Diplopterinae</taxon>
        <taxon>Diploptera</taxon>
    </lineage>
</organism>
<evidence type="ECO:0000313" key="2">
    <source>
        <dbReference type="Proteomes" id="UP001233999"/>
    </source>
</evidence>
<sequence>MFCSRQVPEEIRRFDVVLEQPDHIFFCGEQVSGHVKVDLAGCLTVQGLKM</sequence>
<dbReference type="Proteomes" id="UP001233999">
    <property type="component" value="Unassembled WGS sequence"/>
</dbReference>
<reference evidence="1" key="2">
    <citation type="submission" date="2023-05" db="EMBL/GenBank/DDBJ databases">
        <authorList>
            <person name="Fouks B."/>
        </authorList>
    </citation>
    <scope>NUCLEOTIDE SEQUENCE</scope>
    <source>
        <strain evidence="1">Stay&amp;Tobe</strain>
        <tissue evidence="1">Testes</tissue>
    </source>
</reference>
<dbReference type="EMBL" id="JASPKZ010001194">
    <property type="protein sequence ID" value="KAJ9598717.1"/>
    <property type="molecule type" value="Genomic_DNA"/>
</dbReference>
<proteinExistence type="predicted"/>